<gene>
    <name evidence="2" type="ORF">SGRAN_3527</name>
</gene>
<dbReference type="PROSITE" id="PS51186">
    <property type="entry name" value="GNAT"/>
    <property type="match status" value="1"/>
</dbReference>
<dbReference type="InterPro" id="IPR016181">
    <property type="entry name" value="Acyl_CoA_acyltransferase"/>
</dbReference>
<dbReference type="KEGG" id="sgi:SGRAN_3527"/>
<evidence type="ECO:0000259" key="1">
    <source>
        <dbReference type="PROSITE" id="PS51186"/>
    </source>
</evidence>
<dbReference type="Proteomes" id="UP000058599">
    <property type="component" value="Chromosome"/>
</dbReference>
<dbReference type="InterPro" id="IPR000182">
    <property type="entry name" value="GNAT_dom"/>
</dbReference>
<accession>A0AA86GMM6</accession>
<dbReference type="CDD" id="cd04301">
    <property type="entry name" value="NAT_SF"/>
    <property type="match status" value="1"/>
</dbReference>
<reference evidence="2 3" key="1">
    <citation type="journal article" date="2016" name="BMC Genomics">
        <title>Genomic analysis of the nitrate-respiring Sphingopyxis granuli (formerly Sphingomonas macrogoltabida) strain TFA.</title>
        <authorList>
            <person name="Garcia-Romero I."/>
            <person name="Perez-Pulido A.J."/>
            <person name="Gonzalez-Flores Y.E."/>
            <person name="Reyes-Ramirez F."/>
            <person name="Santero E."/>
            <person name="Floriano B."/>
        </authorList>
    </citation>
    <scope>NUCLEOTIDE SEQUENCE [LARGE SCALE GENOMIC DNA]</scope>
    <source>
        <strain evidence="2 3">TFA</strain>
    </source>
</reference>
<feature type="domain" description="N-acetyltransferase" evidence="1">
    <location>
        <begin position="24"/>
        <end position="188"/>
    </location>
</feature>
<keyword evidence="3" id="KW-1185">Reference proteome</keyword>
<sequence>MEQARARPIDNIVVCSRLTDGTAVCLRTITPDDADLLRQGIAKLSAEARYLRFFSPAPTMPDAVVERLADVDGHDHIAWGAICTECEGEPAIGAVHAVRHHSDGRVGEYSIAVLDAFHGLGLARMMTAALLVDCLAAGLTTLDIHILSHNRAAARLITAMGARRKLESAGVADYELDVAAGLESLRQDRDFPGVQDVLRQLGAA</sequence>
<dbReference type="RefSeq" id="WP_067110287.1">
    <property type="nucleotide sequence ID" value="NZ_CP012199.1"/>
</dbReference>
<dbReference type="Gene3D" id="3.40.630.30">
    <property type="match status" value="1"/>
</dbReference>
<evidence type="ECO:0000313" key="2">
    <source>
        <dbReference type="EMBL" id="AMG75869.1"/>
    </source>
</evidence>
<evidence type="ECO:0000313" key="3">
    <source>
        <dbReference type="Proteomes" id="UP000058599"/>
    </source>
</evidence>
<protein>
    <submittedName>
        <fullName evidence="2">Acetyltransferase Pat</fullName>
    </submittedName>
</protein>
<dbReference type="EMBL" id="CP012199">
    <property type="protein sequence ID" value="AMG75869.1"/>
    <property type="molecule type" value="Genomic_DNA"/>
</dbReference>
<dbReference type="AlphaFoldDB" id="A0AA86GMM6"/>
<name>A0AA86GMM6_9SPHN</name>
<dbReference type="SUPFAM" id="SSF55729">
    <property type="entry name" value="Acyl-CoA N-acyltransferases (Nat)"/>
    <property type="match status" value="1"/>
</dbReference>
<dbReference type="GO" id="GO:0016747">
    <property type="term" value="F:acyltransferase activity, transferring groups other than amino-acyl groups"/>
    <property type="evidence" value="ECO:0007669"/>
    <property type="project" value="InterPro"/>
</dbReference>
<proteinExistence type="predicted"/>
<dbReference type="Pfam" id="PF13302">
    <property type="entry name" value="Acetyltransf_3"/>
    <property type="match status" value="1"/>
</dbReference>
<organism evidence="2 3">
    <name type="scientific">Sphingopyxis granuli</name>
    <dbReference type="NCBI Taxonomy" id="267128"/>
    <lineage>
        <taxon>Bacteria</taxon>
        <taxon>Pseudomonadati</taxon>
        <taxon>Pseudomonadota</taxon>
        <taxon>Alphaproteobacteria</taxon>
        <taxon>Sphingomonadales</taxon>
        <taxon>Sphingomonadaceae</taxon>
        <taxon>Sphingopyxis</taxon>
    </lineage>
</organism>